<feature type="transmembrane region" description="Helical" evidence="16">
    <location>
        <begin position="120"/>
        <end position="137"/>
    </location>
</feature>
<evidence type="ECO:0000313" key="20">
    <source>
        <dbReference type="EMBL" id="AMR36554.1"/>
    </source>
</evidence>
<feature type="transmembrane region" description="Helical" evidence="16">
    <location>
        <begin position="589"/>
        <end position="606"/>
    </location>
</feature>
<evidence type="ECO:0000256" key="1">
    <source>
        <dbReference type="ARBA" id="ARBA00004448"/>
    </source>
</evidence>
<accession>A0A7R5XNG8</accession>
<feature type="transmembrane region" description="Helical" evidence="16">
    <location>
        <begin position="248"/>
        <end position="270"/>
    </location>
</feature>
<proteinExistence type="inferred from homology"/>
<dbReference type="GO" id="GO:0042773">
    <property type="term" value="P:ATP synthesis coupled electron transport"/>
    <property type="evidence" value="ECO:0007669"/>
    <property type="project" value="InterPro"/>
</dbReference>
<dbReference type="PANTHER" id="PTHR42829">
    <property type="entry name" value="NADH-UBIQUINONE OXIDOREDUCTASE CHAIN 5"/>
    <property type="match status" value="1"/>
</dbReference>
<evidence type="ECO:0000256" key="4">
    <source>
        <dbReference type="ARBA" id="ARBA00022448"/>
    </source>
</evidence>
<protein>
    <recommendedName>
        <fullName evidence="3 16">NADH-ubiquinone oxidoreductase chain 5</fullName>
        <ecNumber evidence="2 16">7.1.1.2</ecNumber>
    </recommendedName>
</protein>
<dbReference type="Pfam" id="PF00662">
    <property type="entry name" value="Proton_antipo_N"/>
    <property type="match status" value="1"/>
</dbReference>
<evidence type="ECO:0000256" key="6">
    <source>
        <dbReference type="ARBA" id="ARBA00022692"/>
    </source>
</evidence>
<dbReference type="GO" id="GO:0015990">
    <property type="term" value="P:electron transport coupled proton transport"/>
    <property type="evidence" value="ECO:0007669"/>
    <property type="project" value="TreeGrafter"/>
</dbReference>
<dbReference type="Pfam" id="PF00361">
    <property type="entry name" value="Proton_antipo_M"/>
    <property type="match status" value="1"/>
</dbReference>
<feature type="transmembrane region" description="Helical" evidence="16">
    <location>
        <begin position="487"/>
        <end position="507"/>
    </location>
</feature>
<comment type="subcellular location">
    <subcellularLocation>
        <location evidence="1">Mitochondrion inner membrane</location>
        <topology evidence="1">Multi-pass membrane protein</topology>
    </subcellularLocation>
</comment>
<keyword evidence="7" id="KW-0999">Mitochondrion inner membrane</keyword>
<dbReference type="NCBIfam" id="TIGR01974">
    <property type="entry name" value="NDH_I_L"/>
    <property type="match status" value="1"/>
</dbReference>
<evidence type="ECO:0000256" key="11">
    <source>
        <dbReference type="ARBA" id="ARBA00023027"/>
    </source>
</evidence>
<dbReference type="GO" id="GO:0008137">
    <property type="term" value="F:NADH dehydrogenase (ubiquinone) activity"/>
    <property type="evidence" value="ECO:0007669"/>
    <property type="project" value="UniProtKB-EC"/>
</dbReference>
<feature type="transmembrane region" description="Helical" evidence="16">
    <location>
        <begin position="371"/>
        <end position="389"/>
    </location>
</feature>
<keyword evidence="6 16" id="KW-0812">Transmembrane</keyword>
<evidence type="ECO:0000256" key="5">
    <source>
        <dbReference type="ARBA" id="ARBA00022660"/>
    </source>
</evidence>
<dbReference type="InterPro" id="IPR010934">
    <property type="entry name" value="NADH_DH_su5_C"/>
</dbReference>
<gene>
    <name evidence="20" type="primary">ND5</name>
</gene>
<dbReference type="InterPro" id="IPR001516">
    <property type="entry name" value="Proton_antipo_N"/>
</dbReference>
<keyword evidence="10 16" id="KW-1133">Transmembrane helix</keyword>
<feature type="transmembrane region" description="Helical" evidence="16">
    <location>
        <begin position="276"/>
        <end position="297"/>
    </location>
</feature>
<dbReference type="PRINTS" id="PR01434">
    <property type="entry name" value="NADHDHGNASE5"/>
</dbReference>
<comment type="function">
    <text evidence="16">Core subunit of the mitochondrial membrane respiratory chain NADH dehydrogenase (Complex I) which catalyzes electron transfer from NADH through the respiratory chain, using ubiquinone as an electron acceptor. Essential for the catalytic activity and assembly of complex I.</text>
</comment>
<keyword evidence="14 16" id="KW-0472">Membrane</keyword>
<name>A0A7R5XNG8_9SAUR</name>
<feature type="transmembrane region" description="Helical" evidence="16">
    <location>
        <begin position="456"/>
        <end position="475"/>
    </location>
</feature>
<evidence type="ECO:0000256" key="7">
    <source>
        <dbReference type="ARBA" id="ARBA00022792"/>
    </source>
</evidence>
<feature type="transmembrane region" description="Helical" evidence="16">
    <location>
        <begin position="213"/>
        <end position="236"/>
    </location>
</feature>
<feature type="transmembrane region" description="Helical" evidence="16">
    <location>
        <begin position="328"/>
        <end position="350"/>
    </location>
</feature>
<sequence>MHGLLMHSAMLTTLFILIHPLLTTMNPLPLMMGWSMLYAKTAIQLAFKVSLIPLAIFMLTGMEASTTNLTWTSITGMEISISFIFDMYSLTFIPISLFVTWSILEFANWYMSSDPNMNRFFKYLLIFLLAMLILVTANNMFQLFVGWEGVGIMSFMLIGWWFARPDANTAALQAIIFNRVGDVGFMLSLAWLATHLASWNIQEMMIQMKNPPLLPLLGLILASAGKSAQFGLHPWLPAAMEGPTPVSALLHSSTMVVAGVFLLIRLHPILENNKTALTISLCLGALTTLFTALCALTQNDIKKIIAFSTSSQLGLMMVTIGLNQPQLAFLHISTHAFFKAMLFLCSGAIIHNFNNEQDIRKMGGVQKLMPTTASCMTIGNLALTGTPFLSGFFSKDVIIETMNNSCLNAWALMITLFATTLTATYTMRMTFYVQSSTPRTTTTAMNEIPTTLTNPIIRLAIGSLVVGIILMATILPTKPTPTTMPTTMKLSALIITTLGAIFALQVAKKTTWLIMSKRPKHHQFSNQLGYFNPMIHRQTPLSSLCMGQNLAFHINDLLWLEKSGPKGLVSMNLSNIKTTTLAQKGLMKFYLSIFLITSLCFLAFLWA</sequence>
<keyword evidence="9" id="KW-0249">Electron transport</keyword>
<dbReference type="Pfam" id="PF06455">
    <property type="entry name" value="NADH5_C"/>
    <property type="match status" value="1"/>
</dbReference>
<evidence type="ECO:0000256" key="8">
    <source>
        <dbReference type="ARBA" id="ARBA00022967"/>
    </source>
</evidence>
<feature type="domain" description="NADH-Ubiquinone oxidoreductase (complex I) chain 5 N-terminal" evidence="18">
    <location>
        <begin position="71"/>
        <end position="121"/>
    </location>
</feature>
<keyword evidence="12 16" id="KW-0830">Ubiquinone</keyword>
<dbReference type="EMBL" id="KU585904">
    <property type="protein sequence ID" value="AMR36554.1"/>
    <property type="molecule type" value="Genomic_DNA"/>
</dbReference>
<dbReference type="InterPro" id="IPR018393">
    <property type="entry name" value="NADHpl_OxRdtase_5_subgr"/>
</dbReference>
<evidence type="ECO:0000256" key="2">
    <source>
        <dbReference type="ARBA" id="ARBA00012944"/>
    </source>
</evidence>
<comment type="similarity">
    <text evidence="16">Belongs to the complex I subunit 5 family.</text>
</comment>
<feature type="transmembrane region" description="Helical" evidence="16">
    <location>
        <begin position="409"/>
        <end position="427"/>
    </location>
</feature>
<geneLocation type="mitochondrion" evidence="20"/>
<feature type="transmembrane region" description="Helical" evidence="16">
    <location>
        <begin position="79"/>
        <end position="99"/>
    </location>
</feature>
<keyword evidence="13 16" id="KW-0496">Mitochondrion</keyword>
<evidence type="ECO:0000256" key="13">
    <source>
        <dbReference type="ARBA" id="ARBA00023128"/>
    </source>
</evidence>
<feature type="domain" description="NADH dehydrogenase subunit 5 C-terminal" evidence="19">
    <location>
        <begin position="425"/>
        <end position="604"/>
    </location>
</feature>
<comment type="catalytic activity">
    <reaction evidence="15 16">
        <text>a ubiquinone + NADH + 5 H(+)(in) = a ubiquinol + NAD(+) + 4 H(+)(out)</text>
        <dbReference type="Rhea" id="RHEA:29091"/>
        <dbReference type="Rhea" id="RHEA-COMP:9565"/>
        <dbReference type="Rhea" id="RHEA-COMP:9566"/>
        <dbReference type="ChEBI" id="CHEBI:15378"/>
        <dbReference type="ChEBI" id="CHEBI:16389"/>
        <dbReference type="ChEBI" id="CHEBI:17976"/>
        <dbReference type="ChEBI" id="CHEBI:57540"/>
        <dbReference type="ChEBI" id="CHEBI:57945"/>
        <dbReference type="EC" id="7.1.1.2"/>
    </reaction>
</comment>
<dbReference type="GO" id="GO:0003954">
    <property type="term" value="F:NADH dehydrogenase activity"/>
    <property type="evidence" value="ECO:0007669"/>
    <property type="project" value="TreeGrafter"/>
</dbReference>
<evidence type="ECO:0000256" key="10">
    <source>
        <dbReference type="ARBA" id="ARBA00022989"/>
    </source>
</evidence>
<feature type="domain" description="NADH:quinone oxidoreductase/Mrp antiporter transmembrane" evidence="17">
    <location>
        <begin position="137"/>
        <end position="422"/>
    </location>
</feature>
<feature type="transmembrane region" description="Helical" evidence="16">
    <location>
        <begin position="183"/>
        <end position="201"/>
    </location>
</feature>
<evidence type="ECO:0000256" key="9">
    <source>
        <dbReference type="ARBA" id="ARBA00022982"/>
    </source>
</evidence>
<reference evidence="20" key="1">
    <citation type="submission" date="2016-01" db="EMBL/GenBank/DDBJ databases">
        <authorList>
            <person name="Yu X. II"/>
            <person name="Lin L."/>
        </authorList>
    </citation>
    <scope>NUCLEOTIDE SEQUENCE</scope>
</reference>
<reference evidence="20" key="2">
    <citation type="submission" date="2021-03" db="EMBL/GenBank/DDBJ databases">
        <title>The partial mitochondrial genome of Eremias grammica.</title>
        <authorList>
            <person name="Yu X."/>
            <person name="Lin L."/>
        </authorList>
    </citation>
    <scope>NUCLEOTIDE SEQUENCE</scope>
</reference>
<evidence type="ECO:0000256" key="3">
    <source>
        <dbReference type="ARBA" id="ARBA00021096"/>
    </source>
</evidence>
<dbReference type="GO" id="GO:0005743">
    <property type="term" value="C:mitochondrial inner membrane"/>
    <property type="evidence" value="ECO:0007669"/>
    <property type="project" value="UniProtKB-SubCell"/>
</dbReference>
<evidence type="ECO:0000256" key="12">
    <source>
        <dbReference type="ARBA" id="ARBA00023075"/>
    </source>
</evidence>
<keyword evidence="5" id="KW-0679">Respiratory chain</keyword>
<evidence type="ECO:0000256" key="15">
    <source>
        <dbReference type="ARBA" id="ARBA00049551"/>
    </source>
</evidence>
<feature type="transmembrane region" description="Helical" evidence="16">
    <location>
        <begin position="143"/>
        <end position="163"/>
    </location>
</feature>
<evidence type="ECO:0000259" key="17">
    <source>
        <dbReference type="Pfam" id="PF00361"/>
    </source>
</evidence>
<evidence type="ECO:0000256" key="16">
    <source>
        <dbReference type="RuleBase" id="RU003404"/>
    </source>
</evidence>
<dbReference type="InterPro" id="IPR003945">
    <property type="entry name" value="NU5C-like"/>
</dbReference>
<evidence type="ECO:0000256" key="14">
    <source>
        <dbReference type="ARBA" id="ARBA00023136"/>
    </source>
</evidence>
<dbReference type="AlphaFoldDB" id="A0A7R5XNG8"/>
<organism evidence="20">
    <name type="scientific">Eremias grammica</name>
    <name type="common">Reticulate racerunner</name>
    <dbReference type="NCBI Taxonomy" id="52179"/>
    <lineage>
        <taxon>Eukaryota</taxon>
        <taxon>Metazoa</taxon>
        <taxon>Chordata</taxon>
        <taxon>Craniata</taxon>
        <taxon>Vertebrata</taxon>
        <taxon>Euteleostomi</taxon>
        <taxon>Lepidosauria</taxon>
        <taxon>Squamata</taxon>
        <taxon>Bifurcata</taxon>
        <taxon>Unidentata</taxon>
        <taxon>Episquamata</taxon>
        <taxon>Laterata</taxon>
        <taxon>Lacertibaenia</taxon>
        <taxon>Lacertidae</taxon>
        <taxon>Eremias</taxon>
    </lineage>
</organism>
<keyword evidence="8" id="KW-1278">Translocase</keyword>
<evidence type="ECO:0000259" key="19">
    <source>
        <dbReference type="Pfam" id="PF06455"/>
    </source>
</evidence>
<keyword evidence="11 16" id="KW-0520">NAD</keyword>
<keyword evidence="4 16" id="KW-0813">Transport</keyword>
<dbReference type="PANTHER" id="PTHR42829:SF2">
    <property type="entry name" value="NADH-UBIQUINONE OXIDOREDUCTASE CHAIN 5"/>
    <property type="match status" value="1"/>
</dbReference>
<feature type="transmembrane region" description="Helical" evidence="16">
    <location>
        <begin position="304"/>
        <end position="322"/>
    </location>
</feature>
<dbReference type="EC" id="7.1.1.2" evidence="2 16"/>
<dbReference type="InterPro" id="IPR001750">
    <property type="entry name" value="ND/Mrp_TM"/>
</dbReference>
<evidence type="ECO:0000259" key="18">
    <source>
        <dbReference type="Pfam" id="PF00662"/>
    </source>
</evidence>